<evidence type="ECO:0000256" key="3">
    <source>
        <dbReference type="RuleBase" id="RU000682"/>
    </source>
</evidence>
<sequence>MTAEKPLNSVIAIANPMPGADHSVVAGVNCPRGNTRLCQPPPPPGGGAEFASRAGGSGTARQKQKRCRTTFTSHQLTELEVVFRRSHYPDVFLRDELAKSLELTESRVQV</sequence>
<evidence type="ECO:0000259" key="5">
    <source>
        <dbReference type="PROSITE" id="PS50071"/>
    </source>
</evidence>
<dbReference type="PROSITE" id="PS50071">
    <property type="entry name" value="HOMEOBOX_2"/>
    <property type="match status" value="1"/>
</dbReference>
<dbReference type="KEGG" id="pmrn:116958061"/>
<dbReference type="SUPFAM" id="SSF46689">
    <property type="entry name" value="Homeodomain-like"/>
    <property type="match status" value="1"/>
</dbReference>
<gene>
    <name evidence="7" type="primary">LOC116958061</name>
</gene>
<keyword evidence="2 3" id="KW-0539">Nucleus</keyword>
<evidence type="ECO:0000256" key="4">
    <source>
        <dbReference type="SAM" id="MobiDB-lite"/>
    </source>
</evidence>
<dbReference type="InterPro" id="IPR009057">
    <property type="entry name" value="Homeodomain-like_sf"/>
</dbReference>
<dbReference type="InterPro" id="IPR001356">
    <property type="entry name" value="HD"/>
</dbReference>
<dbReference type="InterPro" id="IPR050649">
    <property type="entry name" value="Paired_Homeobox_TFs"/>
</dbReference>
<accession>A0AAJ7UJN2</accession>
<dbReference type="CDD" id="cd00086">
    <property type="entry name" value="homeodomain"/>
    <property type="match status" value="1"/>
</dbReference>
<evidence type="ECO:0000313" key="7">
    <source>
        <dbReference type="RefSeq" id="XP_032836445.1"/>
    </source>
</evidence>
<dbReference type="Pfam" id="PF00046">
    <property type="entry name" value="Homeodomain"/>
    <property type="match status" value="1"/>
</dbReference>
<keyword evidence="6" id="KW-1185">Reference proteome</keyword>
<dbReference type="GO" id="GO:0005634">
    <property type="term" value="C:nucleus"/>
    <property type="evidence" value="ECO:0007669"/>
    <property type="project" value="UniProtKB-SubCell"/>
</dbReference>
<reference evidence="7" key="1">
    <citation type="submission" date="2025-08" db="UniProtKB">
        <authorList>
            <consortium name="RefSeq"/>
        </authorList>
    </citation>
    <scope>IDENTIFICATION</scope>
    <source>
        <tissue evidence="7">Sperm</tissue>
    </source>
</reference>
<dbReference type="RefSeq" id="XP_032836445.1">
    <property type="nucleotide sequence ID" value="XM_032980554.1"/>
</dbReference>
<dbReference type="GO" id="GO:0000981">
    <property type="term" value="F:DNA-binding transcription factor activity, RNA polymerase II-specific"/>
    <property type="evidence" value="ECO:0007669"/>
    <property type="project" value="TreeGrafter"/>
</dbReference>
<dbReference type="GO" id="GO:0000977">
    <property type="term" value="F:RNA polymerase II transcription regulatory region sequence-specific DNA binding"/>
    <property type="evidence" value="ECO:0007669"/>
    <property type="project" value="TreeGrafter"/>
</dbReference>
<dbReference type="Proteomes" id="UP001318040">
    <property type="component" value="Chromosome 70"/>
</dbReference>
<keyword evidence="2 3" id="KW-0238">DNA-binding</keyword>
<dbReference type="PANTHER" id="PTHR24329">
    <property type="entry name" value="HOMEOBOX PROTEIN ARISTALESS"/>
    <property type="match status" value="1"/>
</dbReference>
<evidence type="ECO:0000256" key="2">
    <source>
        <dbReference type="PROSITE-ProRule" id="PRU00108"/>
    </source>
</evidence>
<feature type="region of interest" description="Disordered" evidence="4">
    <location>
        <begin position="35"/>
        <end position="68"/>
    </location>
</feature>
<evidence type="ECO:0000256" key="1">
    <source>
        <dbReference type="ARBA" id="ARBA00004123"/>
    </source>
</evidence>
<evidence type="ECO:0000313" key="6">
    <source>
        <dbReference type="Proteomes" id="UP001318040"/>
    </source>
</evidence>
<keyword evidence="2 3" id="KW-0371">Homeobox</keyword>
<proteinExistence type="predicted"/>
<dbReference type="Gene3D" id="1.10.10.60">
    <property type="entry name" value="Homeodomain-like"/>
    <property type="match status" value="1"/>
</dbReference>
<comment type="subcellular location">
    <subcellularLocation>
        <location evidence="1 2 3">Nucleus</location>
    </subcellularLocation>
</comment>
<name>A0AAJ7UJN2_PETMA</name>
<dbReference type="PANTHER" id="PTHR24329:SF543">
    <property type="entry name" value="FI01017P-RELATED"/>
    <property type="match status" value="1"/>
</dbReference>
<feature type="domain" description="Homeobox" evidence="5">
    <location>
        <begin position="62"/>
        <end position="110"/>
    </location>
</feature>
<dbReference type="AlphaFoldDB" id="A0AAJ7UJN2"/>
<organism evidence="6 7">
    <name type="scientific">Petromyzon marinus</name>
    <name type="common">Sea lamprey</name>
    <dbReference type="NCBI Taxonomy" id="7757"/>
    <lineage>
        <taxon>Eukaryota</taxon>
        <taxon>Metazoa</taxon>
        <taxon>Chordata</taxon>
        <taxon>Craniata</taxon>
        <taxon>Vertebrata</taxon>
        <taxon>Cyclostomata</taxon>
        <taxon>Hyperoartia</taxon>
        <taxon>Petromyzontiformes</taxon>
        <taxon>Petromyzontidae</taxon>
        <taxon>Petromyzon</taxon>
    </lineage>
</organism>
<dbReference type="SMART" id="SM00389">
    <property type="entry name" value="HOX"/>
    <property type="match status" value="1"/>
</dbReference>
<protein>
    <submittedName>
        <fullName evidence="7">Paired mesoderm homeobox protein 2A-like</fullName>
    </submittedName>
</protein>